<dbReference type="AlphaFoldDB" id="A0A3D8GU72"/>
<keyword evidence="2" id="KW-1185">Reference proteome</keyword>
<comment type="caution">
    <text evidence="1">The sequence shown here is derived from an EMBL/GenBank/DDBJ whole genome shotgun (WGS) entry which is preliminary data.</text>
</comment>
<evidence type="ECO:0000313" key="2">
    <source>
        <dbReference type="Proteomes" id="UP000257144"/>
    </source>
</evidence>
<dbReference type="PANTHER" id="PTHR38436:SF1">
    <property type="entry name" value="ESTER CYCLASE"/>
    <property type="match status" value="1"/>
</dbReference>
<dbReference type="Pfam" id="PF07366">
    <property type="entry name" value="SnoaL"/>
    <property type="match status" value="1"/>
</dbReference>
<dbReference type="SUPFAM" id="SSF54427">
    <property type="entry name" value="NTF2-like"/>
    <property type="match status" value="1"/>
</dbReference>
<sequence>MSYKEIVQRFHDEVLNERKYENTSEFVSPQFVFCSNNSPASEGMESFRKYMSVFQDGFPDLTFETLHMAEEGDVVYLYWKGSGNNTASLMGMPPTNKYVEIQGISLFELDQGKIKMNRVVFNTVDMFQQLGVNPPQL</sequence>
<dbReference type="PANTHER" id="PTHR38436">
    <property type="entry name" value="POLYKETIDE CYCLASE SNOAL-LIKE DOMAIN"/>
    <property type="match status" value="1"/>
</dbReference>
<dbReference type="OrthoDB" id="7876517at2"/>
<dbReference type="InterPro" id="IPR009959">
    <property type="entry name" value="Cyclase_SnoaL-like"/>
</dbReference>
<dbReference type="RefSeq" id="WP_115449935.1">
    <property type="nucleotide sequence ID" value="NZ_QNQT01000001.1"/>
</dbReference>
<dbReference type="EMBL" id="QNQT01000001">
    <property type="protein sequence ID" value="RDU38024.1"/>
    <property type="molecule type" value="Genomic_DNA"/>
</dbReference>
<dbReference type="GO" id="GO:0030638">
    <property type="term" value="P:polyketide metabolic process"/>
    <property type="evidence" value="ECO:0007669"/>
    <property type="project" value="InterPro"/>
</dbReference>
<accession>A0A3D8GU72</accession>
<name>A0A3D8GU72_9BACI</name>
<protein>
    <recommendedName>
        <fullName evidence="3">Ester cyclase</fullName>
    </recommendedName>
</protein>
<gene>
    <name evidence="1" type="ORF">DRW41_00140</name>
</gene>
<proteinExistence type="predicted"/>
<evidence type="ECO:0008006" key="3">
    <source>
        <dbReference type="Google" id="ProtNLM"/>
    </source>
</evidence>
<dbReference type="Proteomes" id="UP000257144">
    <property type="component" value="Unassembled WGS sequence"/>
</dbReference>
<reference evidence="1 2" key="1">
    <citation type="submission" date="2018-07" db="EMBL/GenBank/DDBJ databases">
        <title>Bacillus sp. YLB-04 draft genome sequence.</title>
        <authorList>
            <person name="Yu L."/>
            <person name="Tang X."/>
        </authorList>
    </citation>
    <scope>NUCLEOTIDE SEQUENCE [LARGE SCALE GENOMIC DNA]</scope>
    <source>
        <strain evidence="1 2">YLB-04</strain>
    </source>
</reference>
<evidence type="ECO:0000313" key="1">
    <source>
        <dbReference type="EMBL" id="RDU38024.1"/>
    </source>
</evidence>
<dbReference type="Gene3D" id="3.10.450.50">
    <property type="match status" value="1"/>
</dbReference>
<dbReference type="InterPro" id="IPR032710">
    <property type="entry name" value="NTF2-like_dom_sf"/>
</dbReference>
<organism evidence="1 2">
    <name type="scientific">Neobacillus piezotolerans</name>
    <dbReference type="NCBI Taxonomy" id="2259171"/>
    <lineage>
        <taxon>Bacteria</taxon>
        <taxon>Bacillati</taxon>
        <taxon>Bacillota</taxon>
        <taxon>Bacilli</taxon>
        <taxon>Bacillales</taxon>
        <taxon>Bacillaceae</taxon>
        <taxon>Neobacillus</taxon>
    </lineage>
</organism>